<dbReference type="Gene3D" id="2.60.40.10">
    <property type="entry name" value="Immunoglobulins"/>
    <property type="match status" value="8"/>
</dbReference>
<keyword evidence="5" id="KW-1133">Transmembrane helix</keyword>
<keyword evidence="5" id="KW-0812">Transmembrane</keyword>
<gene>
    <name evidence="9" type="ORF">D9V32_03195</name>
</gene>
<evidence type="ECO:0000256" key="6">
    <source>
        <dbReference type="SAM" id="SignalP"/>
    </source>
</evidence>
<dbReference type="EMBL" id="RCUX01000002">
    <property type="protein sequence ID" value="RLP77466.1"/>
    <property type="molecule type" value="Genomic_DNA"/>
</dbReference>
<feature type="domain" description="SD-repeat containing protein B" evidence="7">
    <location>
        <begin position="1494"/>
        <end position="1620"/>
    </location>
</feature>
<dbReference type="Pfam" id="PF17210">
    <property type="entry name" value="SdrD_B"/>
    <property type="match status" value="7"/>
</dbReference>
<evidence type="ECO:0000256" key="2">
    <source>
        <dbReference type="ARBA" id="ARBA00022525"/>
    </source>
</evidence>
<feature type="region of interest" description="Disordered" evidence="4">
    <location>
        <begin position="1712"/>
        <end position="1737"/>
    </location>
</feature>
<dbReference type="GO" id="GO:0005975">
    <property type="term" value="P:carbohydrate metabolic process"/>
    <property type="evidence" value="ECO:0007669"/>
    <property type="project" value="UniProtKB-ARBA"/>
</dbReference>
<keyword evidence="5" id="KW-0472">Membrane</keyword>
<feature type="domain" description="SD-repeat containing protein B" evidence="7">
    <location>
        <begin position="1758"/>
        <end position="1870"/>
    </location>
</feature>
<comment type="caution">
    <text evidence="9">The sequence shown here is derived from an EMBL/GenBank/DDBJ whole genome shotgun (WGS) entry which is preliminary data.</text>
</comment>
<accession>A0A3L7AAH5</accession>
<feature type="domain" description="SD-repeat containing protein B" evidence="7">
    <location>
        <begin position="1363"/>
        <end position="1488"/>
    </location>
</feature>
<feature type="region of interest" description="Disordered" evidence="4">
    <location>
        <begin position="1453"/>
        <end position="1478"/>
    </location>
</feature>
<keyword evidence="3 6" id="KW-0732">Signal</keyword>
<keyword evidence="2" id="KW-0964">Secreted</keyword>
<feature type="region of interest" description="Disordered" evidence="4">
    <location>
        <begin position="1314"/>
        <end position="1345"/>
    </location>
</feature>
<dbReference type="PANTHER" id="PTHR23303:SF15">
    <property type="entry name" value="COLOSSIN-A"/>
    <property type="match status" value="1"/>
</dbReference>
<evidence type="ECO:0000259" key="8">
    <source>
        <dbReference type="Pfam" id="PF17802"/>
    </source>
</evidence>
<evidence type="ECO:0000313" key="10">
    <source>
        <dbReference type="Proteomes" id="UP000272503"/>
    </source>
</evidence>
<feature type="domain" description="SD-repeat containing protein B" evidence="7">
    <location>
        <begin position="965"/>
        <end position="1088"/>
    </location>
</feature>
<evidence type="ECO:0000256" key="3">
    <source>
        <dbReference type="ARBA" id="ARBA00022729"/>
    </source>
</evidence>
<feature type="domain" description="SD-repeat containing protein B" evidence="7">
    <location>
        <begin position="1626"/>
        <end position="1752"/>
    </location>
</feature>
<dbReference type="InterPro" id="IPR041033">
    <property type="entry name" value="SpaA_PFL_dom_1"/>
</dbReference>
<dbReference type="InterPro" id="IPR051417">
    <property type="entry name" value="SDr/BOS_complex"/>
</dbReference>
<proteinExistence type="predicted"/>
<feature type="chain" id="PRO_5018264157" description="LPXTG cell wall anchor domain-containing protein" evidence="6">
    <location>
        <begin position="45"/>
        <end position="1978"/>
    </location>
</feature>
<dbReference type="InterPro" id="IPR033764">
    <property type="entry name" value="Sdr_B"/>
</dbReference>
<protein>
    <recommendedName>
        <fullName evidence="11">LPXTG cell wall anchor domain-containing protein</fullName>
    </recommendedName>
</protein>
<feature type="region of interest" description="Disordered" evidence="4">
    <location>
        <begin position="1889"/>
        <end position="1947"/>
    </location>
</feature>
<feature type="compositionally biased region" description="Polar residues" evidence="4">
    <location>
        <begin position="1919"/>
        <end position="1931"/>
    </location>
</feature>
<feature type="domain" description="SD-repeat containing protein B" evidence="7">
    <location>
        <begin position="1094"/>
        <end position="1200"/>
    </location>
</feature>
<evidence type="ECO:0000256" key="5">
    <source>
        <dbReference type="SAM" id="Phobius"/>
    </source>
</evidence>
<dbReference type="InterPro" id="IPR013783">
    <property type="entry name" value="Ig-like_fold"/>
</dbReference>
<comment type="subcellular location">
    <subcellularLocation>
        <location evidence="1">Secreted</location>
    </subcellularLocation>
</comment>
<evidence type="ECO:0008006" key="11">
    <source>
        <dbReference type="Google" id="ProtNLM"/>
    </source>
</evidence>
<feature type="compositionally biased region" description="Pro residues" evidence="4">
    <location>
        <begin position="1902"/>
        <end position="1915"/>
    </location>
</feature>
<dbReference type="GO" id="GO:0005576">
    <property type="term" value="C:extracellular region"/>
    <property type="evidence" value="ECO:0007669"/>
    <property type="project" value="UniProtKB-SubCell"/>
</dbReference>
<evidence type="ECO:0000259" key="7">
    <source>
        <dbReference type="Pfam" id="PF17210"/>
    </source>
</evidence>
<keyword evidence="10" id="KW-1185">Reference proteome</keyword>
<feature type="compositionally biased region" description="Basic and acidic residues" evidence="4">
    <location>
        <begin position="1720"/>
        <end position="1729"/>
    </location>
</feature>
<feature type="region of interest" description="Disordered" evidence="4">
    <location>
        <begin position="1054"/>
        <end position="1076"/>
    </location>
</feature>
<evidence type="ECO:0000256" key="1">
    <source>
        <dbReference type="ARBA" id="ARBA00004613"/>
    </source>
</evidence>
<dbReference type="Pfam" id="PF17802">
    <property type="entry name" value="SpaA"/>
    <property type="match status" value="1"/>
</dbReference>
<evidence type="ECO:0000313" key="9">
    <source>
        <dbReference type="EMBL" id="RLP77466.1"/>
    </source>
</evidence>
<dbReference type="SUPFAM" id="SSF117074">
    <property type="entry name" value="Hypothetical protein PA1324"/>
    <property type="match status" value="7"/>
</dbReference>
<dbReference type="PANTHER" id="PTHR23303">
    <property type="entry name" value="CARBOXYPEPTIDASE REGULATORY REGION-CONTAINING"/>
    <property type="match status" value="1"/>
</dbReference>
<feature type="domain" description="SpaA-like prealbumin fold" evidence="8">
    <location>
        <begin position="876"/>
        <end position="949"/>
    </location>
</feature>
<feature type="domain" description="SD-repeat containing protein B" evidence="7">
    <location>
        <begin position="1231"/>
        <end position="1357"/>
    </location>
</feature>
<organism evidence="9 10">
    <name type="scientific">Mycetocola tolaasinivorans</name>
    <dbReference type="NCBI Taxonomy" id="76635"/>
    <lineage>
        <taxon>Bacteria</taxon>
        <taxon>Bacillati</taxon>
        <taxon>Actinomycetota</taxon>
        <taxon>Actinomycetes</taxon>
        <taxon>Micrococcales</taxon>
        <taxon>Microbacteriaceae</taxon>
        <taxon>Mycetocola</taxon>
    </lineage>
</organism>
<name>A0A3L7AAH5_9MICO</name>
<reference evidence="9 10" key="1">
    <citation type="submission" date="2018-10" db="EMBL/GenBank/DDBJ databases">
        <authorList>
            <person name="Li J."/>
        </authorList>
    </citation>
    <scope>NUCLEOTIDE SEQUENCE [LARGE SCALE GENOMIC DNA]</scope>
    <source>
        <strain evidence="9 10">IF 016277</strain>
    </source>
</reference>
<dbReference type="OrthoDB" id="3169091at2"/>
<sequence>MSHALAESRGLFRAPKMRKRTAAIVAAVVSVLLVLTGMSMPAFAAGNTTVTIKPMPAGSEANHDGKPVYEPGKPYSIEFGYANITPSAVVRVKLPTGVTIPEGVLKAGSDNEAVESFTLDGDDLIVTFKDIIPEELIQGNFGVGFQVDQVDKSTVVQDKWVVGDVSTPVSFIIKKPGDSLATVKDGLAKTASQNMTWPEIGIDKKQGRVVMGPEFLDVNIPFTVVLDSKDIRNPFVLTDSIPNGLKFAGVQSASVVSWDANGLNKTDAAPISVGANVSGNTVTLTGSTSTVNTKVTITYNLQIANAAALESIRLGFQKTYDERNAANATDLSTTFTNSVKLESSNLGTKTASVTLGTNVAGIGAFGKRANLAPDTIITFSDEEKKILAQPVPLTYDLTVNLAEFSNYEGGKYALDRNVVISDKLPKQMSWRDGDTDFLTGYKLDRAEGFDGDATDFARNEFVGQYAVVKGTLFINLGNKYTTDAKITVKAQVNSLEGIRTDHHPDDQRTVEDRYWGPENVASFTYSTRSDVESITKAAGVTLVTERDRAIPLDDDRTFTKRNLTPELQAKPGTPMSAKYRFEVKANVGDARLSKIVDEIDHDVFNVTEETLAKIQASIKVGGRGGNGDSTIVAVLADNGNLEFVASPAFKAGNDFVNAAFSVEVDLPIKTLFTKEDVVLKNAASYEGASNNFVYTSEFTSSATSFGNELEVQKSVLNPTSKEFGKALRAEVDANGKLVNDTYIYRVSLVPHGTFKELNDAVTDVLPKGVEFQGFVAENQVKADKPTYSTDKFIIPGSQIEASFDSAKNTVVLAQGKLPDKKAVTMYFMVKITDYNEGVAITNKIGRVAASIVPTNAFPVNINKISSADPEIEISDANAKFEVRNEAGDVVVDNVFVADGRLVVKKNDATVALTVPTFGKYTVVETRAPKGYLPSTASYAFELDKDGVQTPAEVNFVNDPTAPSVSVGNFVWVDTNRDGIQDEGEPGIPGVKLSITDANGNAVTDVFGNPVGTQTTDADGKYLFENLPAGKAYTVTIVQNDEGTKEALKPYVPTLTGQGNRDNDSSTEHATSNVLPNGGDEDLSLDFGFVSKTYAIGDYVWIDLNRNGIQDATESPLAGVTVTLTDADGKELGSTTTDAAGKYLFDNLAAGTYRVQFVLTEEQAKLYVFTKTGAENSTGANDSNAGEQGWTSVITLNDENASLTKTYPGVEIGATEGIDPTWDAGVVRKSVSVGDLVWADTNRDGLQDDNEPGIPGVVLSITGPDGAVTNVFGEPVGNATTDENGNYSFDDLPALPAGQHYTVSIVYTDPSTKTALEHYTPTTPGDGKNGAKDSSTDTATSGDLVNDGDRDDTLDFGFVRKSVSVGDFVWVDTNRDGIQQPGEPGIPGVKLELVGPNGSVTNVNGEPVEPTVTDENGWYTFDGLPALPAGQHYTVKIMQDDEGTKKALEPYIPTKENIGDSKTDSSTWEAESGDLVNDGEHDETLDFGFVRKSVSVGDFVWVDFNRDGLQTPGEPGIPGVKLELVGPNGPVTDVFGKPVEPTVTNEDGFYEFIDLPALQPGEKYTVKIVRDDEGTKKALEIYTPTDAGKGTDTAKDSSTWTADSGDLVKDGDRDDTLDFGFIRKAVSVGDFVWVDTNRDGIQQPGEPGIPGVKLELVGPNGPVTDIFGKPVEPTVTGANGEYSFDNLPALGKGEHYTVKIVRDDAGTIEALKPYTPTKPGQGKDREKDSSSWEAVSGPLVNNGDRDSSLDFGFVTKSYAIGDYVWIDTNKNGVQDANEKPLPGVGVILTDAAGKEIARTTTDKAGRYVFDNLAAGTYKVRFELTEEQAKLYEFTTLNADGEQSGRDSDADHVTGWTREIVLGDDNASLTHDYTAFRIDATEGIDPTWDAGVVLKPTGGVTTPSPDPSTDPSNPPTDPSTEPGNPTDPGTSVPPTVPGKPDGLSSTGADAALLWGGGAAALLLLAGGALLLGRSRREQQG</sequence>
<feature type="signal peptide" evidence="6">
    <location>
        <begin position="1"/>
        <end position="44"/>
    </location>
</feature>
<dbReference type="Proteomes" id="UP000272503">
    <property type="component" value="Unassembled WGS sequence"/>
</dbReference>
<evidence type="ECO:0000256" key="4">
    <source>
        <dbReference type="SAM" id="MobiDB-lite"/>
    </source>
</evidence>
<feature type="transmembrane region" description="Helical" evidence="5">
    <location>
        <begin position="1949"/>
        <end position="1969"/>
    </location>
</feature>